<accession>A0A1F8BGV1</accession>
<evidence type="ECO:0000313" key="3">
    <source>
        <dbReference type="Proteomes" id="UP000177082"/>
    </source>
</evidence>
<proteinExistence type="predicted"/>
<dbReference type="EMBL" id="MGHF01000023">
    <property type="protein sequence ID" value="OGM62899.1"/>
    <property type="molecule type" value="Genomic_DNA"/>
</dbReference>
<keyword evidence="1" id="KW-0472">Membrane</keyword>
<dbReference type="Proteomes" id="UP000177082">
    <property type="component" value="Unassembled WGS sequence"/>
</dbReference>
<comment type="caution">
    <text evidence="2">The sequence shown here is derived from an EMBL/GenBank/DDBJ whole genome shotgun (WGS) entry which is preliminary data.</text>
</comment>
<reference evidence="2 3" key="1">
    <citation type="journal article" date="2016" name="Nat. Commun.">
        <title>Thousands of microbial genomes shed light on interconnected biogeochemical processes in an aquifer system.</title>
        <authorList>
            <person name="Anantharaman K."/>
            <person name="Brown C.T."/>
            <person name="Hug L.A."/>
            <person name="Sharon I."/>
            <person name="Castelle C.J."/>
            <person name="Probst A.J."/>
            <person name="Thomas B.C."/>
            <person name="Singh A."/>
            <person name="Wilkins M.J."/>
            <person name="Karaoz U."/>
            <person name="Brodie E.L."/>
            <person name="Williams K.H."/>
            <person name="Hubbard S.S."/>
            <person name="Banfield J.F."/>
        </authorList>
    </citation>
    <scope>NUCLEOTIDE SEQUENCE [LARGE SCALE GENOMIC DNA]</scope>
</reference>
<feature type="transmembrane region" description="Helical" evidence="1">
    <location>
        <begin position="33"/>
        <end position="52"/>
    </location>
</feature>
<name>A0A1F8BGV1_9BACT</name>
<sequence>MWARFRLRRNSGDLSIPWIGIGKGETIVRKQHAFTYFLALVALVGVGALSSLTSGLRAELEGRPELQPEVTLFAEEPYLVAQLGKKIEQVDSKGVPLDTRQVKISVRFPFDGNQKIRLVRYKVGQQPVDWEVWEIPSLENLDWFWHWDQRTQSGDWTLFVEVVDSENLSTQLLKSNELNLTVAAK</sequence>
<dbReference type="AlphaFoldDB" id="A0A1F8BGV1"/>
<evidence type="ECO:0000313" key="2">
    <source>
        <dbReference type="EMBL" id="OGM62899.1"/>
    </source>
</evidence>
<keyword evidence="1" id="KW-0812">Transmembrane</keyword>
<keyword evidence="1" id="KW-1133">Transmembrane helix</keyword>
<evidence type="ECO:0000256" key="1">
    <source>
        <dbReference type="SAM" id="Phobius"/>
    </source>
</evidence>
<gene>
    <name evidence="2" type="ORF">A2961_03430</name>
</gene>
<protein>
    <submittedName>
        <fullName evidence="2">Uncharacterized protein</fullName>
    </submittedName>
</protein>
<organism evidence="2 3">
    <name type="scientific">Candidatus Woesebacteria bacterium RIFCSPLOWO2_01_FULL_39_21</name>
    <dbReference type="NCBI Taxonomy" id="1802519"/>
    <lineage>
        <taxon>Bacteria</taxon>
        <taxon>Candidatus Woeseibacteriota</taxon>
    </lineage>
</organism>